<dbReference type="AlphaFoldDB" id="A0A2P7S0T7"/>
<feature type="region of interest" description="Disordered" evidence="1">
    <location>
        <begin position="1"/>
        <end position="36"/>
    </location>
</feature>
<protein>
    <submittedName>
        <fullName evidence="2">Uncharacterized protein</fullName>
    </submittedName>
</protein>
<accession>A0A2P7S0T7</accession>
<proteinExistence type="predicted"/>
<evidence type="ECO:0000313" key="3">
    <source>
        <dbReference type="Proteomes" id="UP000240653"/>
    </source>
</evidence>
<dbReference type="EMBL" id="PXYL01000020">
    <property type="protein sequence ID" value="PSJ56085.1"/>
    <property type="molecule type" value="Genomic_DNA"/>
</dbReference>
<sequence>MASLHILDNMRKHTKQKPDAERGLQKRAAKGTAPAGNRYFAEQRRKFLRTHYMNKFLSL</sequence>
<organism evidence="2 3">
    <name type="scientific">Pseudaminobacter soli</name>
    <name type="common">ex Li et al. 2025</name>
    <dbReference type="NCBI Taxonomy" id="1295366"/>
    <lineage>
        <taxon>Bacteria</taxon>
        <taxon>Pseudomonadati</taxon>
        <taxon>Pseudomonadota</taxon>
        <taxon>Alphaproteobacteria</taxon>
        <taxon>Hyphomicrobiales</taxon>
        <taxon>Phyllobacteriaceae</taxon>
        <taxon>Pseudaminobacter</taxon>
    </lineage>
</organism>
<gene>
    <name evidence="2" type="ORF">C7I85_25540</name>
</gene>
<feature type="compositionally biased region" description="Basic and acidic residues" evidence="1">
    <location>
        <begin position="8"/>
        <end position="24"/>
    </location>
</feature>
<keyword evidence="3" id="KW-1185">Reference proteome</keyword>
<comment type="caution">
    <text evidence="2">The sequence shown here is derived from an EMBL/GenBank/DDBJ whole genome shotgun (WGS) entry which is preliminary data.</text>
</comment>
<name>A0A2P7S0T7_9HYPH</name>
<dbReference type="Proteomes" id="UP000240653">
    <property type="component" value="Unassembled WGS sequence"/>
</dbReference>
<evidence type="ECO:0000256" key="1">
    <source>
        <dbReference type="SAM" id="MobiDB-lite"/>
    </source>
</evidence>
<reference evidence="2 3" key="1">
    <citation type="submission" date="2018-03" db="EMBL/GenBank/DDBJ databases">
        <title>The draft genome of Mesorhizobium soli JCM 19897.</title>
        <authorList>
            <person name="Li L."/>
            <person name="Liu L."/>
            <person name="Liang L."/>
            <person name="Wang T."/>
            <person name="Zhang X."/>
        </authorList>
    </citation>
    <scope>NUCLEOTIDE SEQUENCE [LARGE SCALE GENOMIC DNA]</scope>
    <source>
        <strain evidence="2 3">JCM 19897</strain>
    </source>
</reference>
<evidence type="ECO:0000313" key="2">
    <source>
        <dbReference type="EMBL" id="PSJ56085.1"/>
    </source>
</evidence>